<evidence type="ECO:0000313" key="3">
    <source>
        <dbReference type="RefSeq" id="XP_007441982.2"/>
    </source>
</evidence>
<dbReference type="GO" id="GO:0005634">
    <property type="term" value="C:nucleus"/>
    <property type="evidence" value="ECO:0007669"/>
    <property type="project" value="TreeGrafter"/>
</dbReference>
<feature type="compositionally biased region" description="Polar residues" evidence="1">
    <location>
        <begin position="49"/>
        <end position="58"/>
    </location>
</feature>
<organism evidence="2 3">
    <name type="scientific">Python bivittatus</name>
    <name type="common">Burmese python</name>
    <name type="synonym">Python molurus bivittatus</name>
    <dbReference type="NCBI Taxonomy" id="176946"/>
    <lineage>
        <taxon>Eukaryota</taxon>
        <taxon>Metazoa</taxon>
        <taxon>Chordata</taxon>
        <taxon>Craniata</taxon>
        <taxon>Vertebrata</taxon>
        <taxon>Euteleostomi</taxon>
        <taxon>Lepidosauria</taxon>
        <taxon>Squamata</taxon>
        <taxon>Bifurcata</taxon>
        <taxon>Unidentata</taxon>
        <taxon>Episquamata</taxon>
        <taxon>Toxicofera</taxon>
        <taxon>Serpentes</taxon>
        <taxon>Henophidia</taxon>
        <taxon>Pythonidae</taxon>
        <taxon>Python</taxon>
    </lineage>
</organism>
<feature type="compositionally biased region" description="Pro residues" evidence="1">
    <location>
        <begin position="14"/>
        <end position="23"/>
    </location>
</feature>
<dbReference type="RefSeq" id="XP_007441982.2">
    <property type="nucleotide sequence ID" value="XM_007441920.2"/>
</dbReference>
<keyword evidence="2" id="KW-1185">Reference proteome</keyword>
<proteinExistence type="predicted"/>
<reference evidence="3" key="1">
    <citation type="submission" date="2025-08" db="UniProtKB">
        <authorList>
            <consortium name="RefSeq"/>
        </authorList>
    </citation>
    <scope>IDENTIFICATION</scope>
    <source>
        <tissue evidence="3">Liver</tissue>
    </source>
</reference>
<dbReference type="GO" id="GO:0008284">
    <property type="term" value="P:positive regulation of cell population proliferation"/>
    <property type="evidence" value="ECO:0007669"/>
    <property type="project" value="TreeGrafter"/>
</dbReference>
<dbReference type="GO" id="GO:0043066">
    <property type="term" value="P:negative regulation of apoptotic process"/>
    <property type="evidence" value="ECO:0007669"/>
    <property type="project" value="TreeGrafter"/>
</dbReference>
<evidence type="ECO:0000256" key="1">
    <source>
        <dbReference type="SAM" id="MobiDB-lite"/>
    </source>
</evidence>
<name>A0A9F2RC41_PYTBI</name>
<feature type="region of interest" description="Disordered" evidence="1">
    <location>
        <begin position="782"/>
        <end position="807"/>
    </location>
</feature>
<protein>
    <submittedName>
        <fullName evidence="3">TSC22 domain family protein 1</fullName>
    </submittedName>
</protein>
<feature type="region of interest" description="Disordered" evidence="1">
    <location>
        <begin position="413"/>
        <end position="443"/>
    </location>
</feature>
<gene>
    <name evidence="3" type="primary">LOC103061640</name>
</gene>
<feature type="compositionally biased region" description="Low complexity" evidence="1">
    <location>
        <begin position="430"/>
        <end position="442"/>
    </location>
</feature>
<dbReference type="OrthoDB" id="8961796at2759"/>
<feature type="region of interest" description="Disordered" evidence="1">
    <location>
        <begin position="639"/>
        <end position="673"/>
    </location>
</feature>
<dbReference type="Proteomes" id="UP000695026">
    <property type="component" value="Unplaced"/>
</dbReference>
<feature type="compositionally biased region" description="Polar residues" evidence="1">
    <location>
        <begin position="797"/>
        <end position="806"/>
    </location>
</feature>
<feature type="compositionally biased region" description="Low complexity" evidence="1">
    <location>
        <begin position="59"/>
        <end position="70"/>
    </location>
</feature>
<evidence type="ECO:0000313" key="2">
    <source>
        <dbReference type="Proteomes" id="UP000695026"/>
    </source>
</evidence>
<feature type="compositionally biased region" description="Low complexity" evidence="1">
    <location>
        <begin position="191"/>
        <end position="202"/>
    </location>
</feature>
<feature type="compositionally biased region" description="Low complexity" evidence="1">
    <location>
        <begin position="373"/>
        <end position="388"/>
    </location>
</feature>
<dbReference type="PANTHER" id="PTHR46745">
    <property type="entry name" value="TSC22 DOMAIN FAMILY PROTEIN 1"/>
    <property type="match status" value="1"/>
</dbReference>
<feature type="region of interest" description="Disordered" evidence="1">
    <location>
        <begin position="367"/>
        <end position="396"/>
    </location>
</feature>
<accession>A0A9F2RC41</accession>
<feature type="compositionally biased region" description="Acidic residues" evidence="1">
    <location>
        <begin position="71"/>
        <end position="80"/>
    </location>
</feature>
<sequence>MAVPLSFAATSSSPGPPPLPPPQTLTLLSQPPPPPLGQAGAQLKKKSGFQITSVTPAQISASLSSNNSIAEDTESYDDLDESHTEDFSSSEILDVSLSRATDLGEPERSSSEETLNNFHEVESPGAVSPNQPRLPQPRALTNGSIHPPHGHHYAHPPHGHPQASSHSGAGGPPISGGSPSSPSFRRLPVPGSLESAGPGSAAASSIGTLAAATVAHFRTGGAPGVASAGGAGAGSMAGGASGRAHQVSKNLGNLASAGNGMALPGGSHPGNVALSGGVGNGTSASSNATGSAGHIVAGVAVAAAAASGHLQPAGSTSRFRVVKLDSSSEPFKKGRWTCTEFYDKENPGPVAEGATVAKTVDVLLEVTSERESTSGSSVSSTLSHYTESVGSGEMGAAPGVQQQAFQGIGSQQMDFSSAGVPPLSAPGLPQSVSQSQLSQVQLHPQDVSYPSQKQGVPPPASAVPAPVNIVAGHQPTLASQQLPFTPPAQPVPTVPVAPQPQQLSFGQGQAQHPTALPPMSMQMPPGHVKPGTQAPVPDYSQQPQQQQMLPASASSLQPGTAVVGTGSTVPIAQPPNTQLPVQAHIAVAPSQPVAQVQPTIPAVGAPAPMMNVGQQGSVAPVAQPPSVANQIGPSVMPQSAAAAAAAPPPPSQAAPSVPAGIVHPGSQGAPPGLSRPLGIAPQSSLIPMQTADPLVQGMTQLPPVSPIPSVSATPVPCHSAASGPPAPMSLAPSKNLAQPSSMQNGNLVQNVSQPALISTSINLPGAPSVPLNSSQFSVQSLAQSITTRTEDTKRPTESTLVGLTQPSGAEGGVGASSVLADGSTVSSLFPLKVLPLASLDGEEDRSTLFLYKDMGDLRFHLDHRLTARTLFFHFCVERKCGQIAVSNLSQR</sequence>
<dbReference type="KEGG" id="pbi:103061640"/>
<dbReference type="GeneID" id="103061640"/>
<dbReference type="GO" id="GO:0005829">
    <property type="term" value="C:cytosol"/>
    <property type="evidence" value="ECO:0007669"/>
    <property type="project" value="TreeGrafter"/>
</dbReference>
<feature type="compositionally biased region" description="Polar residues" evidence="1">
    <location>
        <begin position="128"/>
        <end position="144"/>
    </location>
</feature>
<dbReference type="AlphaFoldDB" id="A0A9F2RC41"/>
<feature type="region of interest" description="Disordered" evidence="1">
    <location>
        <begin position="1"/>
        <end position="202"/>
    </location>
</feature>
<dbReference type="OMA" id="EDSGHQQ"/>
<feature type="compositionally biased region" description="Basic residues" evidence="1">
    <location>
        <begin position="148"/>
        <end position="158"/>
    </location>
</feature>
<dbReference type="PANTHER" id="PTHR46745:SF1">
    <property type="entry name" value="TSC22 DOMAIN FAMILY PROTEIN 1"/>
    <property type="match status" value="1"/>
</dbReference>